<dbReference type="InterPro" id="IPR000008">
    <property type="entry name" value="C2_dom"/>
</dbReference>
<dbReference type="Pfam" id="PF00168">
    <property type="entry name" value="C2"/>
    <property type="match status" value="1"/>
</dbReference>
<dbReference type="CDD" id="cd08373">
    <property type="entry name" value="C2A_Ferlin"/>
    <property type="match status" value="1"/>
</dbReference>
<evidence type="ECO:0000259" key="1">
    <source>
        <dbReference type="PROSITE" id="PS50004"/>
    </source>
</evidence>
<proteinExistence type="predicted"/>
<name>A0AAD3M8F8_LATJO</name>
<dbReference type="EMBL" id="BRZM01000008">
    <property type="protein sequence ID" value="GLD49419.1"/>
    <property type="molecule type" value="Genomic_DNA"/>
</dbReference>
<reference evidence="2" key="1">
    <citation type="submission" date="2022-08" db="EMBL/GenBank/DDBJ databases">
        <title>Genome sequencing of akame (Lates japonicus).</title>
        <authorList>
            <person name="Hashiguchi Y."/>
            <person name="Takahashi H."/>
        </authorList>
    </citation>
    <scope>NUCLEOTIDE SEQUENCE</scope>
    <source>
        <strain evidence="2">Kochi</strain>
    </source>
</reference>
<dbReference type="PROSITE" id="PS50004">
    <property type="entry name" value="C2"/>
    <property type="match status" value="1"/>
</dbReference>
<dbReference type="SUPFAM" id="SSF49562">
    <property type="entry name" value="C2 domain (Calcium/lipid-binding domain, CaLB)"/>
    <property type="match status" value="1"/>
</dbReference>
<keyword evidence="3" id="KW-1185">Reference proteome</keyword>
<dbReference type="Proteomes" id="UP001279410">
    <property type="component" value="Unassembled WGS sequence"/>
</dbReference>
<dbReference type="AlphaFoldDB" id="A0AAD3M8F8"/>
<comment type="caution">
    <text evidence="2">The sequence shown here is derived from an EMBL/GenBank/DDBJ whole genome shotgun (WGS) entry which is preliminary data.</text>
</comment>
<dbReference type="InterPro" id="IPR037726">
    <property type="entry name" value="C2A_Ferlin"/>
</dbReference>
<dbReference type="InterPro" id="IPR035892">
    <property type="entry name" value="C2_domain_sf"/>
</dbReference>
<gene>
    <name evidence="2" type="ORF">AKAME5_000320700</name>
</gene>
<accession>A0AAD3M8F8</accession>
<feature type="domain" description="C2" evidence="1">
    <location>
        <begin position="1"/>
        <end position="88"/>
    </location>
</feature>
<protein>
    <submittedName>
        <fullName evidence="2">Otoferlin-like protein</fullName>
    </submittedName>
</protein>
<sequence>MRTAVPTPFMSMTKRPGLSFYSRVVENCEEVANFNETFRWPIASRLDGNEMLEIQVYNYSKVFSNRLVGTFCMVLQKVAEEGHLELTDTLIDDNNTSIK</sequence>
<evidence type="ECO:0000313" key="3">
    <source>
        <dbReference type="Proteomes" id="UP001279410"/>
    </source>
</evidence>
<dbReference type="Gene3D" id="2.60.40.150">
    <property type="entry name" value="C2 domain"/>
    <property type="match status" value="1"/>
</dbReference>
<organism evidence="2 3">
    <name type="scientific">Lates japonicus</name>
    <name type="common">Japanese lates</name>
    <dbReference type="NCBI Taxonomy" id="270547"/>
    <lineage>
        <taxon>Eukaryota</taxon>
        <taxon>Metazoa</taxon>
        <taxon>Chordata</taxon>
        <taxon>Craniata</taxon>
        <taxon>Vertebrata</taxon>
        <taxon>Euteleostomi</taxon>
        <taxon>Actinopterygii</taxon>
        <taxon>Neopterygii</taxon>
        <taxon>Teleostei</taxon>
        <taxon>Neoteleostei</taxon>
        <taxon>Acanthomorphata</taxon>
        <taxon>Carangaria</taxon>
        <taxon>Carangaria incertae sedis</taxon>
        <taxon>Centropomidae</taxon>
        <taxon>Lates</taxon>
    </lineage>
</organism>
<evidence type="ECO:0000313" key="2">
    <source>
        <dbReference type="EMBL" id="GLD49419.1"/>
    </source>
</evidence>
<feature type="non-terminal residue" evidence="2">
    <location>
        <position position="1"/>
    </location>
</feature>